<dbReference type="PROSITE" id="PS50801">
    <property type="entry name" value="STAS"/>
    <property type="match status" value="1"/>
</dbReference>
<feature type="transmembrane region" description="Helical" evidence="5">
    <location>
        <begin position="117"/>
        <end position="139"/>
    </location>
</feature>
<evidence type="ECO:0000259" key="6">
    <source>
        <dbReference type="PROSITE" id="PS50801"/>
    </source>
</evidence>
<evidence type="ECO:0000256" key="1">
    <source>
        <dbReference type="ARBA" id="ARBA00004141"/>
    </source>
</evidence>
<keyword evidence="2 5" id="KW-0812">Transmembrane</keyword>
<sequence length="592" mass="63305">MLDELSAVIQQCIVFQGVFMTFSVPPLFAAWRQTWRAGYTLRRLRGDISAGVTVGIIAIPLAMALAIAVGVPPQQGLYTVLIAAPLIALTGGSRFNVSGPTAAFVVILLPITQQYGLGGLLLCTMLAGVILIVLGLIRAGRLIQYIPYPVTLGFTAGIGIVIATLQLKDLLGLNTAGQAEHYIEQLGVLIQALPSARLGDGIIGLTCLAVLIVWPRWVPRIPGHLVALTIGALLGLALEHGGLPVATLGERFSYTVEGISHPGIPPFLPSFDWPWNLPGPDGQPLHLSYDLIRQLMAPAFAIAMLGAIESLLCAVVADGMTGSKHDPNAELLGQGLGNLIAPLFGGITATAAIARSATNVRSGAFSPLAAIIHSAVVLMAILVLAPLFSYLPMAALAALLIMVAWNMSEARHVLHTLRIAPRSDVLVLLTCLSLTVLFDMVMAVAVGLLLAAGLFIKRMSDLTDTAELPRAFHQALQDMPEHVRCYAIRGPLFFGAAEKALGVLRKFSPEVKVVIVEMSAVPMLDMTALAAFDNILRDYRTDGIGLILVATAPRVRLKLRRAGIHREQRQLAYVNNLEQARRKSERWLAGEN</sequence>
<feature type="domain" description="STAS" evidence="6">
    <location>
        <begin position="486"/>
        <end position="584"/>
    </location>
</feature>
<dbReference type="GO" id="GO:0016020">
    <property type="term" value="C:membrane"/>
    <property type="evidence" value="ECO:0007669"/>
    <property type="project" value="UniProtKB-SubCell"/>
</dbReference>
<feature type="transmembrane region" description="Helical" evidence="5">
    <location>
        <begin position="375"/>
        <end position="405"/>
    </location>
</feature>
<proteinExistence type="predicted"/>
<keyword evidence="3 5" id="KW-1133">Transmembrane helix</keyword>
<evidence type="ECO:0000256" key="2">
    <source>
        <dbReference type="ARBA" id="ARBA00022692"/>
    </source>
</evidence>
<feature type="transmembrane region" description="Helical" evidence="5">
    <location>
        <begin position="295"/>
        <end position="317"/>
    </location>
</feature>
<dbReference type="NCBIfam" id="TIGR00815">
    <property type="entry name" value="sulP"/>
    <property type="match status" value="1"/>
</dbReference>
<evidence type="ECO:0000256" key="3">
    <source>
        <dbReference type="ARBA" id="ARBA00022989"/>
    </source>
</evidence>
<feature type="transmembrane region" description="Helical" evidence="5">
    <location>
        <begin position="425"/>
        <end position="456"/>
    </location>
</feature>
<feature type="transmembrane region" description="Helical" evidence="5">
    <location>
        <begin position="337"/>
        <end position="354"/>
    </location>
</feature>
<dbReference type="InterPro" id="IPR002645">
    <property type="entry name" value="STAS_dom"/>
</dbReference>
<feature type="transmembrane region" description="Helical" evidence="5">
    <location>
        <begin position="221"/>
        <end position="238"/>
    </location>
</feature>
<dbReference type="EMBL" id="LT629705">
    <property type="protein sequence ID" value="SDO11295.1"/>
    <property type="molecule type" value="Genomic_DNA"/>
</dbReference>
<protein>
    <submittedName>
        <fullName evidence="7">Sulfate permease, SulP family</fullName>
    </submittedName>
</protein>
<feature type="transmembrane region" description="Helical" evidence="5">
    <location>
        <begin position="50"/>
        <end position="71"/>
    </location>
</feature>
<reference evidence="7 8" key="1">
    <citation type="submission" date="2016-10" db="EMBL/GenBank/DDBJ databases">
        <authorList>
            <person name="de Groot N.N."/>
        </authorList>
    </citation>
    <scope>NUCLEOTIDE SEQUENCE [LARGE SCALE GENOMIC DNA]</scope>
    <source>
        <strain evidence="7 8">CECT 7543</strain>
    </source>
</reference>
<gene>
    <name evidence="7" type="ORF">SAMN04489798_2046</name>
</gene>
<dbReference type="SUPFAM" id="SSF52091">
    <property type="entry name" value="SpoIIaa-like"/>
    <property type="match status" value="1"/>
</dbReference>
<dbReference type="InterPro" id="IPR036513">
    <property type="entry name" value="STAS_dom_sf"/>
</dbReference>
<dbReference type="Pfam" id="PF01740">
    <property type="entry name" value="STAS"/>
    <property type="match status" value="1"/>
</dbReference>
<evidence type="ECO:0000313" key="8">
    <source>
        <dbReference type="Proteomes" id="UP000198827"/>
    </source>
</evidence>
<evidence type="ECO:0000256" key="5">
    <source>
        <dbReference type="SAM" id="Phobius"/>
    </source>
</evidence>
<feature type="transmembrane region" description="Helical" evidence="5">
    <location>
        <begin position="198"/>
        <end position="215"/>
    </location>
</feature>
<dbReference type="Gene3D" id="3.30.750.24">
    <property type="entry name" value="STAS domain"/>
    <property type="match status" value="1"/>
</dbReference>
<dbReference type="Proteomes" id="UP000198827">
    <property type="component" value="Chromosome I"/>
</dbReference>
<organism evidence="7 8">
    <name type="scientific">Pseudomonas arsenicoxydans</name>
    <dbReference type="NCBI Taxonomy" id="702115"/>
    <lineage>
        <taxon>Bacteria</taxon>
        <taxon>Pseudomonadati</taxon>
        <taxon>Pseudomonadota</taxon>
        <taxon>Gammaproteobacteria</taxon>
        <taxon>Pseudomonadales</taxon>
        <taxon>Pseudomonadaceae</taxon>
        <taxon>Pseudomonas</taxon>
    </lineage>
</organism>
<dbReference type="AlphaFoldDB" id="A0A1H0GWP1"/>
<evidence type="ECO:0000256" key="4">
    <source>
        <dbReference type="ARBA" id="ARBA00023136"/>
    </source>
</evidence>
<dbReference type="PANTHER" id="PTHR11814">
    <property type="entry name" value="SULFATE TRANSPORTER"/>
    <property type="match status" value="1"/>
</dbReference>
<keyword evidence="4 5" id="KW-0472">Membrane</keyword>
<dbReference type="Pfam" id="PF00916">
    <property type="entry name" value="Sulfate_transp"/>
    <property type="match status" value="1"/>
</dbReference>
<evidence type="ECO:0000313" key="7">
    <source>
        <dbReference type="EMBL" id="SDO11295.1"/>
    </source>
</evidence>
<dbReference type="NCBIfam" id="NF008660">
    <property type="entry name" value="PRK11660.1"/>
    <property type="match status" value="1"/>
</dbReference>
<accession>A0A1H0GWP1</accession>
<dbReference type="GO" id="GO:0055085">
    <property type="term" value="P:transmembrane transport"/>
    <property type="evidence" value="ECO:0007669"/>
    <property type="project" value="InterPro"/>
</dbReference>
<feature type="transmembrane region" description="Helical" evidence="5">
    <location>
        <begin position="77"/>
        <end position="97"/>
    </location>
</feature>
<feature type="transmembrane region" description="Helical" evidence="5">
    <location>
        <begin position="145"/>
        <end position="165"/>
    </location>
</feature>
<feature type="transmembrane region" description="Helical" evidence="5">
    <location>
        <begin position="6"/>
        <end position="29"/>
    </location>
</feature>
<dbReference type="InterPro" id="IPR001902">
    <property type="entry name" value="SLC26A/SulP_fam"/>
</dbReference>
<dbReference type="CDD" id="cd07042">
    <property type="entry name" value="STAS_SulP_like_sulfate_transporter"/>
    <property type="match status" value="1"/>
</dbReference>
<name>A0A1H0GWP1_9PSED</name>
<dbReference type="InterPro" id="IPR011547">
    <property type="entry name" value="SLC26A/SulP_dom"/>
</dbReference>
<comment type="subcellular location">
    <subcellularLocation>
        <location evidence="1">Membrane</location>
        <topology evidence="1">Multi-pass membrane protein</topology>
    </subcellularLocation>
</comment>